<dbReference type="EMBL" id="NBSK02000008">
    <property type="protein sequence ID" value="KAJ0191289.1"/>
    <property type="molecule type" value="Genomic_DNA"/>
</dbReference>
<dbReference type="Proteomes" id="UP000235145">
    <property type="component" value="Unassembled WGS sequence"/>
</dbReference>
<comment type="caution">
    <text evidence="1">The sequence shown here is derived from an EMBL/GenBank/DDBJ whole genome shotgun (WGS) entry which is preliminary data.</text>
</comment>
<protein>
    <submittedName>
        <fullName evidence="1">Uncharacterized protein</fullName>
    </submittedName>
</protein>
<proteinExistence type="predicted"/>
<name>A0A9R1WYE3_LACSA</name>
<evidence type="ECO:0000313" key="1">
    <source>
        <dbReference type="EMBL" id="KAJ0191289.1"/>
    </source>
</evidence>
<reference evidence="1 2" key="1">
    <citation type="journal article" date="2017" name="Nat. Commun.">
        <title>Genome assembly with in vitro proximity ligation data and whole-genome triplication in lettuce.</title>
        <authorList>
            <person name="Reyes-Chin-Wo S."/>
            <person name="Wang Z."/>
            <person name="Yang X."/>
            <person name="Kozik A."/>
            <person name="Arikit S."/>
            <person name="Song C."/>
            <person name="Xia L."/>
            <person name="Froenicke L."/>
            <person name="Lavelle D.O."/>
            <person name="Truco M.J."/>
            <person name="Xia R."/>
            <person name="Zhu S."/>
            <person name="Xu C."/>
            <person name="Xu H."/>
            <person name="Xu X."/>
            <person name="Cox K."/>
            <person name="Korf I."/>
            <person name="Meyers B.C."/>
            <person name="Michelmore R.W."/>
        </authorList>
    </citation>
    <scope>NUCLEOTIDE SEQUENCE [LARGE SCALE GENOMIC DNA]</scope>
    <source>
        <strain evidence="2">cv. Salinas</strain>
        <tissue evidence="1">Seedlings</tissue>
    </source>
</reference>
<accession>A0A9R1WYE3</accession>
<keyword evidence="2" id="KW-1185">Reference proteome</keyword>
<gene>
    <name evidence="1" type="ORF">LSAT_V11C800430360</name>
</gene>
<organism evidence="1 2">
    <name type="scientific">Lactuca sativa</name>
    <name type="common">Garden lettuce</name>
    <dbReference type="NCBI Taxonomy" id="4236"/>
    <lineage>
        <taxon>Eukaryota</taxon>
        <taxon>Viridiplantae</taxon>
        <taxon>Streptophyta</taxon>
        <taxon>Embryophyta</taxon>
        <taxon>Tracheophyta</taxon>
        <taxon>Spermatophyta</taxon>
        <taxon>Magnoliopsida</taxon>
        <taxon>eudicotyledons</taxon>
        <taxon>Gunneridae</taxon>
        <taxon>Pentapetalae</taxon>
        <taxon>asterids</taxon>
        <taxon>campanulids</taxon>
        <taxon>Asterales</taxon>
        <taxon>Asteraceae</taxon>
        <taxon>Cichorioideae</taxon>
        <taxon>Cichorieae</taxon>
        <taxon>Lactucinae</taxon>
        <taxon>Lactuca</taxon>
    </lineage>
</organism>
<sequence>MKNALPTCLFTYTTFGIRTLIVTRTSKLMLWIVSNFVLLMLEVLMEGLTEAREVFPDSYHGYYCKSVSMYMRTRVGGNRILEPLFWHTCKSYTMSYFQHTFCRLNHDTHEVLANIGHAK</sequence>
<dbReference type="AlphaFoldDB" id="A0A9R1WYE3"/>
<evidence type="ECO:0000313" key="2">
    <source>
        <dbReference type="Proteomes" id="UP000235145"/>
    </source>
</evidence>